<evidence type="ECO:0000256" key="4">
    <source>
        <dbReference type="ARBA" id="ARBA00022519"/>
    </source>
</evidence>
<feature type="transmembrane region" description="Helical" evidence="9">
    <location>
        <begin position="168"/>
        <end position="191"/>
    </location>
</feature>
<dbReference type="GO" id="GO:0005886">
    <property type="term" value="C:plasma membrane"/>
    <property type="evidence" value="ECO:0007669"/>
    <property type="project" value="UniProtKB-SubCell"/>
</dbReference>
<feature type="transmembrane region" description="Helical" evidence="9">
    <location>
        <begin position="20"/>
        <end position="37"/>
    </location>
</feature>
<evidence type="ECO:0000256" key="7">
    <source>
        <dbReference type="ARBA" id="ARBA00023136"/>
    </source>
</evidence>
<feature type="transmembrane region" description="Helical" evidence="9">
    <location>
        <begin position="222"/>
        <end position="239"/>
    </location>
</feature>
<accession>A0A1G7C478</accession>
<evidence type="ECO:0000256" key="1">
    <source>
        <dbReference type="ARBA" id="ARBA00004651"/>
    </source>
</evidence>
<feature type="transmembrane region" description="Helical" evidence="9">
    <location>
        <begin position="302"/>
        <end position="324"/>
    </location>
</feature>
<comment type="subcellular location">
    <subcellularLocation>
        <location evidence="1">Cell membrane</location>
        <topology evidence="1">Multi-pass membrane protein</topology>
    </subcellularLocation>
</comment>
<evidence type="ECO:0000313" key="11">
    <source>
        <dbReference type="Proteomes" id="UP000198949"/>
    </source>
</evidence>
<organism evidence="10 11">
    <name type="scientific">Glycomyces harbinensis</name>
    <dbReference type="NCBI Taxonomy" id="58114"/>
    <lineage>
        <taxon>Bacteria</taxon>
        <taxon>Bacillati</taxon>
        <taxon>Actinomycetota</taxon>
        <taxon>Actinomycetes</taxon>
        <taxon>Glycomycetales</taxon>
        <taxon>Glycomycetaceae</taxon>
        <taxon>Glycomyces</taxon>
    </lineage>
</organism>
<keyword evidence="5 9" id="KW-0812">Transmembrane</keyword>
<name>A0A1G7C478_9ACTN</name>
<feature type="transmembrane region" description="Helical" evidence="9">
    <location>
        <begin position="49"/>
        <end position="70"/>
    </location>
</feature>
<feature type="transmembrane region" description="Helical" evidence="9">
    <location>
        <begin position="129"/>
        <end position="148"/>
    </location>
</feature>
<keyword evidence="7 9" id="KW-0472">Membrane</keyword>
<keyword evidence="4" id="KW-0997">Cell inner membrane</keyword>
<dbReference type="PANTHER" id="PTHR32196:SF71">
    <property type="entry name" value="AUTOINDUCER 2 IMPORT SYSTEM PERMEASE PROTEIN LSRD"/>
    <property type="match status" value="1"/>
</dbReference>
<dbReference type="Proteomes" id="UP000198949">
    <property type="component" value="Unassembled WGS sequence"/>
</dbReference>
<dbReference type="CDD" id="cd06579">
    <property type="entry name" value="TM_PBP1_transp_AraH_like"/>
    <property type="match status" value="1"/>
</dbReference>
<evidence type="ECO:0000256" key="8">
    <source>
        <dbReference type="ARBA" id="ARBA00039381"/>
    </source>
</evidence>
<evidence type="ECO:0000256" key="2">
    <source>
        <dbReference type="ARBA" id="ARBA00022448"/>
    </source>
</evidence>
<dbReference type="AlphaFoldDB" id="A0A1G7C478"/>
<dbReference type="Pfam" id="PF02653">
    <property type="entry name" value="BPD_transp_2"/>
    <property type="match status" value="1"/>
</dbReference>
<evidence type="ECO:0000313" key="10">
    <source>
        <dbReference type="EMBL" id="SDE33235.1"/>
    </source>
</evidence>
<dbReference type="OrthoDB" id="7947581at2"/>
<feature type="transmembrane region" description="Helical" evidence="9">
    <location>
        <begin position="251"/>
        <end position="271"/>
    </location>
</feature>
<dbReference type="InterPro" id="IPR001851">
    <property type="entry name" value="ABC_transp_permease"/>
</dbReference>
<keyword evidence="11" id="KW-1185">Reference proteome</keyword>
<dbReference type="EMBL" id="FNAD01000018">
    <property type="protein sequence ID" value="SDE33235.1"/>
    <property type="molecule type" value="Genomic_DNA"/>
</dbReference>
<dbReference type="STRING" id="58114.SAMN05216270_118100"/>
<dbReference type="RefSeq" id="WP_091039939.1">
    <property type="nucleotide sequence ID" value="NZ_FNAD01000018.1"/>
</dbReference>
<reference evidence="11" key="1">
    <citation type="submission" date="2016-10" db="EMBL/GenBank/DDBJ databases">
        <authorList>
            <person name="Varghese N."/>
            <person name="Submissions S."/>
        </authorList>
    </citation>
    <scope>NUCLEOTIDE SEQUENCE [LARGE SCALE GENOMIC DNA]</scope>
    <source>
        <strain evidence="11">CGMCC 4.3516</strain>
    </source>
</reference>
<evidence type="ECO:0000256" key="3">
    <source>
        <dbReference type="ARBA" id="ARBA00022475"/>
    </source>
</evidence>
<protein>
    <recommendedName>
        <fullName evidence="8">Autoinducer 2 import system permease protein LsrD</fullName>
    </recommendedName>
</protein>
<evidence type="ECO:0000256" key="9">
    <source>
        <dbReference type="SAM" id="Phobius"/>
    </source>
</evidence>
<gene>
    <name evidence="10" type="ORF">SAMN05216270_118100</name>
</gene>
<proteinExistence type="predicted"/>
<keyword evidence="3" id="KW-1003">Cell membrane</keyword>
<keyword evidence="6 9" id="KW-1133">Transmembrane helix</keyword>
<keyword evidence="2" id="KW-0813">Transport</keyword>
<feature type="transmembrane region" description="Helical" evidence="9">
    <location>
        <begin position="102"/>
        <end position="122"/>
    </location>
</feature>
<dbReference type="GO" id="GO:0022857">
    <property type="term" value="F:transmembrane transporter activity"/>
    <property type="evidence" value="ECO:0007669"/>
    <property type="project" value="InterPro"/>
</dbReference>
<evidence type="ECO:0000256" key="6">
    <source>
        <dbReference type="ARBA" id="ARBA00022989"/>
    </source>
</evidence>
<sequence length="336" mass="34430">MSTEAPARRRDSALLRAATTWDAAIIGVTLVFLVVAAQTVEHFGTARNAGYIILDLAPILLLALAMTLIVTTGEIDLSVASTVGLTSAAMGVMWNAGMTLEAIMPLAVLLGAVLGAVNGLFITGFGLPSLAVTIGTLALYRGLAYVLLGDTAVADWPRLFTGWTLGNIGEGAVPNVLAPMAVLAIVFGLVLHATPIGRSVYAAGANPIAAAYTGIAVGRLKFWLYVTSGAMAGLVGVLWTLRYSSARADNAYGLELTVIAVVLLGGVSIFGGKGALPGVLAAVVLLVSLQNALRLAHVSTEALTVVTGSLLIAAVLAPNAASAVRGALHRRRRRTA</sequence>
<evidence type="ECO:0000256" key="5">
    <source>
        <dbReference type="ARBA" id="ARBA00022692"/>
    </source>
</evidence>
<dbReference type="PANTHER" id="PTHR32196">
    <property type="entry name" value="ABC TRANSPORTER PERMEASE PROTEIN YPHD-RELATED-RELATED"/>
    <property type="match status" value="1"/>
</dbReference>